<dbReference type="RefSeq" id="WP_191766007.1">
    <property type="nucleotide sequence ID" value="NZ_JACSPM010000002.1"/>
</dbReference>
<evidence type="ECO:0000256" key="1">
    <source>
        <dbReference type="SAM" id="SignalP"/>
    </source>
</evidence>
<gene>
    <name evidence="2" type="ORF">H9622_08775</name>
</gene>
<protein>
    <submittedName>
        <fullName evidence="2">Thermonuclease family protein</fullName>
    </submittedName>
</protein>
<dbReference type="Proteomes" id="UP000602532">
    <property type="component" value="Unassembled WGS sequence"/>
</dbReference>
<keyword evidence="3" id="KW-1185">Reference proteome</keyword>
<feature type="signal peptide" evidence="1">
    <location>
        <begin position="1"/>
        <end position="23"/>
    </location>
</feature>
<dbReference type="EMBL" id="JACSPM010000002">
    <property type="protein sequence ID" value="MBD8023682.1"/>
    <property type="molecule type" value="Genomic_DNA"/>
</dbReference>
<organism evidence="2 3">
    <name type="scientific">Microbacterium gallinarum</name>
    <dbReference type="NCBI Taxonomy" id="2762209"/>
    <lineage>
        <taxon>Bacteria</taxon>
        <taxon>Bacillati</taxon>
        <taxon>Actinomycetota</taxon>
        <taxon>Actinomycetes</taxon>
        <taxon>Micrococcales</taxon>
        <taxon>Microbacteriaceae</taxon>
        <taxon>Microbacterium</taxon>
    </lineage>
</organism>
<evidence type="ECO:0000313" key="3">
    <source>
        <dbReference type="Proteomes" id="UP000602532"/>
    </source>
</evidence>
<dbReference type="SUPFAM" id="SSF50199">
    <property type="entry name" value="Staphylococcal nuclease"/>
    <property type="match status" value="1"/>
</dbReference>
<reference evidence="2 3" key="1">
    <citation type="submission" date="2020-08" db="EMBL/GenBank/DDBJ databases">
        <title>A Genomic Blueprint of the Chicken Gut Microbiome.</title>
        <authorList>
            <person name="Gilroy R."/>
            <person name="Ravi A."/>
            <person name="Getino M."/>
            <person name="Pursley I."/>
            <person name="Horton D.L."/>
            <person name="Alikhan N.-F."/>
            <person name="Baker D."/>
            <person name="Gharbi K."/>
            <person name="Hall N."/>
            <person name="Watson M."/>
            <person name="Adriaenssens E.M."/>
            <person name="Foster-Nyarko E."/>
            <person name="Jarju S."/>
            <person name="Secka A."/>
            <person name="Antonio M."/>
            <person name="Oren A."/>
            <person name="Chaudhuri R."/>
            <person name="La Ragione R.M."/>
            <person name="Hildebrand F."/>
            <person name="Pallen M.J."/>
        </authorList>
    </citation>
    <scope>NUCLEOTIDE SEQUENCE [LARGE SCALE GENOMIC DNA]</scope>
    <source>
        <strain evidence="2 3">Sa1CUA4</strain>
    </source>
</reference>
<keyword evidence="1" id="KW-0732">Signal</keyword>
<dbReference type="Gene3D" id="2.40.50.90">
    <property type="match status" value="1"/>
</dbReference>
<feature type="chain" id="PRO_5045165508" evidence="1">
    <location>
        <begin position="24"/>
        <end position="256"/>
    </location>
</feature>
<accession>A0ABR8X3I4</accession>
<sequence length="256" mass="26020">MARNTLAGIGLAAAIAIIVTGCAAEPSVADVVEPAAAPTALTTPTPTALPTAPAQPAPDLVTFVEVIDGDTIETSAGTVRIIGIDTPERGECGDVQAAAAISGMLSAGDAVELGVPAGQNDQDRHGRLIRYVATASGVDLGLMQLEAGNAVARYDSRDGYPAHPRETAYHASQVAALGPDGAVVTVACRQTAPVAPPTGDGWWEQYSSCTKLKKNSVGHPTGPFSRDDPSQAGAYDWFAIRTGNNGDGDGDGLACE</sequence>
<evidence type="ECO:0000313" key="2">
    <source>
        <dbReference type="EMBL" id="MBD8023682.1"/>
    </source>
</evidence>
<name>A0ABR8X3I4_9MICO</name>
<comment type="caution">
    <text evidence="2">The sequence shown here is derived from an EMBL/GenBank/DDBJ whole genome shotgun (WGS) entry which is preliminary data.</text>
</comment>
<dbReference type="PROSITE" id="PS51257">
    <property type="entry name" value="PROKAR_LIPOPROTEIN"/>
    <property type="match status" value="1"/>
</dbReference>
<proteinExistence type="predicted"/>
<dbReference type="InterPro" id="IPR035437">
    <property type="entry name" value="SNase_OB-fold_sf"/>
</dbReference>